<organism evidence="1">
    <name type="scientific">marine sediment metagenome</name>
    <dbReference type="NCBI Taxonomy" id="412755"/>
    <lineage>
        <taxon>unclassified sequences</taxon>
        <taxon>metagenomes</taxon>
        <taxon>ecological metagenomes</taxon>
    </lineage>
</organism>
<sequence>MKPFLVNLPENWIEKLKEIARNEAAKRNEPVSVASLIREALAEKHNLSQERNKNER</sequence>
<proteinExistence type="predicted"/>
<name>A0A0F9K0J7_9ZZZZ</name>
<accession>A0A0F9K0J7</accession>
<dbReference type="AlphaFoldDB" id="A0A0F9K0J7"/>
<dbReference type="EMBL" id="LAZR01008967">
    <property type="protein sequence ID" value="KKM75503.1"/>
    <property type="molecule type" value="Genomic_DNA"/>
</dbReference>
<protein>
    <recommendedName>
        <fullName evidence="2">Arc-like DNA binding domain-containing protein</fullName>
    </recommendedName>
</protein>
<reference evidence="1" key="1">
    <citation type="journal article" date="2015" name="Nature">
        <title>Complex archaea that bridge the gap between prokaryotes and eukaryotes.</title>
        <authorList>
            <person name="Spang A."/>
            <person name="Saw J.H."/>
            <person name="Jorgensen S.L."/>
            <person name="Zaremba-Niedzwiedzka K."/>
            <person name="Martijn J."/>
            <person name="Lind A.E."/>
            <person name="van Eijk R."/>
            <person name="Schleper C."/>
            <person name="Guy L."/>
            <person name="Ettema T.J."/>
        </authorList>
    </citation>
    <scope>NUCLEOTIDE SEQUENCE</scope>
</reference>
<comment type="caution">
    <text evidence="1">The sequence shown here is derived from an EMBL/GenBank/DDBJ whole genome shotgun (WGS) entry which is preliminary data.</text>
</comment>
<gene>
    <name evidence="1" type="ORF">LCGC14_1389520</name>
</gene>
<evidence type="ECO:0000313" key="1">
    <source>
        <dbReference type="EMBL" id="KKM75503.1"/>
    </source>
</evidence>
<evidence type="ECO:0008006" key="2">
    <source>
        <dbReference type="Google" id="ProtNLM"/>
    </source>
</evidence>